<name>A0A0C9TKF2_PAXIN</name>
<dbReference type="OrthoDB" id="2657112at2759"/>
<accession>A0A0C9TKF2</accession>
<protein>
    <submittedName>
        <fullName evidence="2">Uncharacterized protein</fullName>
    </submittedName>
</protein>
<sequence>MPRDARKVRFTSEAMVYHIPTVNEATPVPSPPKCPRKIHRACSNQQSSGEGTSIDPHATEPHFLPISQLIIPAQPKPRMNKDFQAAGHHARSGQLVIPAAPKTSGNSVIRPLPQRMSAQIDIPCGPKKARRISTTCQNLSTISLPSEPKASHSRIDSAQSTPGPSNPILAPNIFNEPEDIVMDYMDVDPSPSQINPSARLEQKAFSGRSGASKSKWAGNVPTYFGKSDLHASPVLYFDYGGPDARDIGQEQPRLQTDLCVDLVTENRFADTLAARIGYQATPHPRRIDYKEGLDDPLKRAMEDYQRMFSAACKRRGSVLERQKRLVAELEILQMERKKYII</sequence>
<dbReference type="EMBL" id="KN819767">
    <property type="protein sequence ID" value="KIJ07851.1"/>
    <property type="molecule type" value="Genomic_DNA"/>
</dbReference>
<reference evidence="3" key="2">
    <citation type="submission" date="2015-01" db="EMBL/GenBank/DDBJ databases">
        <title>Evolutionary Origins and Diversification of the Mycorrhizal Mutualists.</title>
        <authorList>
            <consortium name="DOE Joint Genome Institute"/>
            <consortium name="Mycorrhizal Genomics Consortium"/>
            <person name="Kohler A."/>
            <person name="Kuo A."/>
            <person name="Nagy L.G."/>
            <person name="Floudas D."/>
            <person name="Copeland A."/>
            <person name="Barry K.W."/>
            <person name="Cichocki N."/>
            <person name="Veneault-Fourrey C."/>
            <person name="LaButti K."/>
            <person name="Lindquist E.A."/>
            <person name="Lipzen A."/>
            <person name="Lundell T."/>
            <person name="Morin E."/>
            <person name="Murat C."/>
            <person name="Riley R."/>
            <person name="Ohm R."/>
            <person name="Sun H."/>
            <person name="Tunlid A."/>
            <person name="Henrissat B."/>
            <person name="Grigoriev I.V."/>
            <person name="Hibbett D.S."/>
            <person name="Martin F."/>
        </authorList>
    </citation>
    <scope>NUCLEOTIDE SEQUENCE [LARGE SCALE GENOMIC DNA]</scope>
    <source>
        <strain evidence="3">ATCC 200175</strain>
    </source>
</reference>
<organism evidence="2 3">
    <name type="scientific">Paxillus involutus ATCC 200175</name>
    <dbReference type="NCBI Taxonomy" id="664439"/>
    <lineage>
        <taxon>Eukaryota</taxon>
        <taxon>Fungi</taxon>
        <taxon>Dikarya</taxon>
        <taxon>Basidiomycota</taxon>
        <taxon>Agaricomycotina</taxon>
        <taxon>Agaricomycetes</taxon>
        <taxon>Agaricomycetidae</taxon>
        <taxon>Boletales</taxon>
        <taxon>Paxilineae</taxon>
        <taxon>Paxillaceae</taxon>
        <taxon>Paxillus</taxon>
    </lineage>
</organism>
<evidence type="ECO:0000313" key="2">
    <source>
        <dbReference type="EMBL" id="KIJ07851.1"/>
    </source>
</evidence>
<dbReference type="Proteomes" id="UP000053647">
    <property type="component" value="Unassembled WGS sequence"/>
</dbReference>
<evidence type="ECO:0000256" key="1">
    <source>
        <dbReference type="SAM" id="MobiDB-lite"/>
    </source>
</evidence>
<gene>
    <name evidence="2" type="ORF">PAXINDRAFT_18983</name>
</gene>
<feature type="compositionally biased region" description="Polar residues" evidence="1">
    <location>
        <begin position="42"/>
        <end position="51"/>
    </location>
</feature>
<dbReference type="AlphaFoldDB" id="A0A0C9TKF2"/>
<reference evidence="2 3" key="1">
    <citation type="submission" date="2014-06" db="EMBL/GenBank/DDBJ databases">
        <authorList>
            <consortium name="DOE Joint Genome Institute"/>
            <person name="Kuo A."/>
            <person name="Kohler A."/>
            <person name="Nagy L.G."/>
            <person name="Floudas D."/>
            <person name="Copeland A."/>
            <person name="Barry K.W."/>
            <person name="Cichocki N."/>
            <person name="Veneault-Fourrey C."/>
            <person name="LaButti K."/>
            <person name="Lindquist E.A."/>
            <person name="Lipzen A."/>
            <person name="Lundell T."/>
            <person name="Morin E."/>
            <person name="Murat C."/>
            <person name="Sun H."/>
            <person name="Tunlid A."/>
            <person name="Henrissat B."/>
            <person name="Grigoriev I.V."/>
            <person name="Hibbett D.S."/>
            <person name="Martin F."/>
            <person name="Nordberg H.P."/>
            <person name="Cantor M.N."/>
            <person name="Hua S.X."/>
        </authorList>
    </citation>
    <scope>NUCLEOTIDE SEQUENCE [LARGE SCALE GENOMIC DNA]</scope>
    <source>
        <strain evidence="2 3">ATCC 200175</strain>
    </source>
</reference>
<evidence type="ECO:0000313" key="3">
    <source>
        <dbReference type="Proteomes" id="UP000053647"/>
    </source>
</evidence>
<dbReference type="HOGENOM" id="CLU_083682_0_0_1"/>
<feature type="region of interest" description="Disordered" evidence="1">
    <location>
        <begin position="27"/>
        <end position="60"/>
    </location>
</feature>
<feature type="region of interest" description="Disordered" evidence="1">
    <location>
        <begin position="142"/>
        <end position="170"/>
    </location>
</feature>
<proteinExistence type="predicted"/>
<keyword evidence="3" id="KW-1185">Reference proteome</keyword>